<organism evidence="1">
    <name type="scientific">Castor canadensis</name>
    <name type="common">American beaver</name>
    <dbReference type="NCBI Taxonomy" id="51338"/>
    <lineage>
        <taxon>Eukaryota</taxon>
        <taxon>Metazoa</taxon>
        <taxon>Chordata</taxon>
        <taxon>Craniata</taxon>
        <taxon>Vertebrata</taxon>
        <taxon>Euteleostomi</taxon>
        <taxon>Mammalia</taxon>
        <taxon>Eutheria</taxon>
        <taxon>Euarchontoglires</taxon>
        <taxon>Glires</taxon>
        <taxon>Rodentia</taxon>
        <taxon>Castorimorpha</taxon>
        <taxon>Castoridae</taxon>
        <taxon>Castor</taxon>
    </lineage>
</organism>
<evidence type="ECO:0000313" key="1">
    <source>
        <dbReference type="Ensembl" id="ENSCCNP00000008918.1"/>
    </source>
</evidence>
<dbReference type="GO" id="GO:0005634">
    <property type="term" value="C:nucleus"/>
    <property type="evidence" value="ECO:0007669"/>
    <property type="project" value="TreeGrafter"/>
</dbReference>
<protein>
    <recommendedName>
        <fullName evidence="2">Centromere protein P</fullName>
    </recommendedName>
</protein>
<dbReference type="PANTHER" id="PTHR28577">
    <property type="entry name" value="CENTROMERE PROTEIN P"/>
    <property type="match status" value="1"/>
</dbReference>
<name>A0A8C0WBB4_CASCN</name>
<dbReference type="Ensembl" id="ENSCCNT00000011749.1">
    <property type="protein sequence ID" value="ENSCCNP00000008918.1"/>
    <property type="gene ID" value="ENSCCNG00000009429.1"/>
</dbReference>
<proteinExistence type="predicted"/>
<dbReference type="GO" id="GO:0034080">
    <property type="term" value="P:CENP-A containing chromatin assembly"/>
    <property type="evidence" value="ECO:0007669"/>
    <property type="project" value="InterPro"/>
</dbReference>
<accession>A0A8C0WBB4</accession>
<sequence length="114" mass="12805">MQEKYPDTVHLSEGPCSQSMEACGTRIIRSGIQNTECLNSFRFGLVIVWRIRIDEEGKVSPKLDLLTKVPQRALELDKNRVIETAPLSFRTLLGVLGIEAALECLIKMLCTENN</sequence>
<dbReference type="Pfam" id="PF13096">
    <property type="entry name" value="CENP-P"/>
    <property type="match status" value="1"/>
</dbReference>
<dbReference type="InterPro" id="IPR027801">
    <property type="entry name" value="CENP-P"/>
</dbReference>
<dbReference type="PANTHER" id="PTHR28577:SF1">
    <property type="entry name" value="CENTROMERE PROTEIN P"/>
    <property type="match status" value="1"/>
</dbReference>
<dbReference type="AlphaFoldDB" id="A0A8C0WBB4"/>
<reference evidence="1" key="1">
    <citation type="submission" date="2023-09" db="UniProtKB">
        <authorList>
            <consortium name="Ensembl"/>
        </authorList>
    </citation>
    <scope>IDENTIFICATION</scope>
</reference>
<evidence type="ECO:0008006" key="2">
    <source>
        <dbReference type="Google" id="ProtNLM"/>
    </source>
</evidence>
<dbReference type="GO" id="GO:0000775">
    <property type="term" value="C:chromosome, centromeric region"/>
    <property type="evidence" value="ECO:0007669"/>
    <property type="project" value="InterPro"/>
</dbReference>